<sequence>MGKVGGKYLPPVLCSSCFFVIKMVRCVFPLVLSQPISSLVFRQDPLTSDPRNSWFVSDTAKQKRQHLPQENPIPVSRNTRLREKL</sequence>
<evidence type="ECO:0000313" key="2">
    <source>
        <dbReference type="EMBL" id="GBM61255.1"/>
    </source>
</evidence>
<dbReference type="EMBL" id="BGPR01001759">
    <property type="protein sequence ID" value="GBM61255.1"/>
    <property type="molecule type" value="Genomic_DNA"/>
</dbReference>
<evidence type="ECO:0000313" key="3">
    <source>
        <dbReference type="Proteomes" id="UP000499080"/>
    </source>
</evidence>
<protein>
    <submittedName>
        <fullName evidence="2">Uncharacterized protein</fullName>
    </submittedName>
</protein>
<gene>
    <name evidence="2" type="ORF">AVEN_30557_1</name>
</gene>
<dbReference type="AlphaFoldDB" id="A0A4Y2H8G2"/>
<dbReference type="Proteomes" id="UP000499080">
    <property type="component" value="Unassembled WGS sequence"/>
</dbReference>
<comment type="caution">
    <text evidence="2">The sequence shown here is derived from an EMBL/GenBank/DDBJ whole genome shotgun (WGS) entry which is preliminary data.</text>
</comment>
<accession>A0A4Y2H8G2</accession>
<evidence type="ECO:0000256" key="1">
    <source>
        <dbReference type="SAM" id="MobiDB-lite"/>
    </source>
</evidence>
<name>A0A4Y2H8G2_ARAVE</name>
<keyword evidence="3" id="KW-1185">Reference proteome</keyword>
<organism evidence="2 3">
    <name type="scientific">Araneus ventricosus</name>
    <name type="common">Orbweaver spider</name>
    <name type="synonym">Epeira ventricosa</name>
    <dbReference type="NCBI Taxonomy" id="182803"/>
    <lineage>
        <taxon>Eukaryota</taxon>
        <taxon>Metazoa</taxon>
        <taxon>Ecdysozoa</taxon>
        <taxon>Arthropoda</taxon>
        <taxon>Chelicerata</taxon>
        <taxon>Arachnida</taxon>
        <taxon>Araneae</taxon>
        <taxon>Araneomorphae</taxon>
        <taxon>Entelegynae</taxon>
        <taxon>Araneoidea</taxon>
        <taxon>Araneidae</taxon>
        <taxon>Araneus</taxon>
    </lineage>
</organism>
<reference evidence="2 3" key="1">
    <citation type="journal article" date="2019" name="Sci. Rep.">
        <title>Orb-weaving spider Araneus ventricosus genome elucidates the spidroin gene catalogue.</title>
        <authorList>
            <person name="Kono N."/>
            <person name="Nakamura H."/>
            <person name="Ohtoshi R."/>
            <person name="Moran D.A.P."/>
            <person name="Shinohara A."/>
            <person name="Yoshida Y."/>
            <person name="Fujiwara M."/>
            <person name="Mori M."/>
            <person name="Tomita M."/>
            <person name="Arakawa K."/>
        </authorList>
    </citation>
    <scope>NUCLEOTIDE SEQUENCE [LARGE SCALE GENOMIC DNA]</scope>
</reference>
<proteinExistence type="predicted"/>
<feature type="region of interest" description="Disordered" evidence="1">
    <location>
        <begin position="60"/>
        <end position="85"/>
    </location>
</feature>